<comment type="subcellular location">
    <subcellularLocation>
        <location evidence="1">Membrane</location>
        <topology evidence="1">Multi-pass membrane protein</topology>
    </subcellularLocation>
</comment>
<feature type="transmembrane region" description="Helical" evidence="7">
    <location>
        <begin position="231"/>
        <end position="249"/>
    </location>
</feature>
<dbReference type="PIRSF" id="PIRSF006060">
    <property type="entry name" value="AA_transporter"/>
    <property type="match status" value="1"/>
</dbReference>
<evidence type="ECO:0000256" key="7">
    <source>
        <dbReference type="SAM" id="Phobius"/>
    </source>
</evidence>
<feature type="transmembrane region" description="Helical" evidence="7">
    <location>
        <begin position="314"/>
        <end position="337"/>
    </location>
</feature>
<evidence type="ECO:0000256" key="2">
    <source>
        <dbReference type="ARBA" id="ARBA00022448"/>
    </source>
</evidence>
<dbReference type="Proteomes" id="UP000077684">
    <property type="component" value="Unassembled WGS sequence"/>
</dbReference>
<keyword evidence="4 7" id="KW-1133">Transmembrane helix</keyword>
<dbReference type="EMBL" id="LWDE02000422">
    <property type="protein sequence ID" value="KAE8247818.1"/>
    <property type="molecule type" value="Genomic_DNA"/>
</dbReference>
<comment type="caution">
    <text evidence="8">The sequence shown here is derived from an EMBL/GenBank/DDBJ whole genome shotgun (WGS) entry which is preliminary data.</text>
</comment>
<feature type="transmembrane region" description="Helical" evidence="7">
    <location>
        <begin position="168"/>
        <end position="192"/>
    </location>
</feature>
<keyword evidence="2" id="KW-0813">Transport</keyword>
<dbReference type="GO" id="GO:0016020">
    <property type="term" value="C:membrane"/>
    <property type="evidence" value="ECO:0007669"/>
    <property type="project" value="UniProtKB-SubCell"/>
</dbReference>
<feature type="transmembrane region" description="Helical" evidence="7">
    <location>
        <begin position="510"/>
        <end position="531"/>
    </location>
</feature>
<name>A0A8X7MT83_9BASI</name>
<feature type="transmembrane region" description="Helical" evidence="7">
    <location>
        <begin position="414"/>
        <end position="437"/>
    </location>
</feature>
<evidence type="ECO:0008006" key="10">
    <source>
        <dbReference type="Google" id="ProtNLM"/>
    </source>
</evidence>
<feature type="compositionally biased region" description="Polar residues" evidence="6">
    <location>
        <begin position="30"/>
        <end position="39"/>
    </location>
</feature>
<reference evidence="8" key="1">
    <citation type="submission" date="2016-04" db="EMBL/GenBank/DDBJ databases">
        <authorList>
            <person name="Nguyen H.D."/>
            <person name="Samba Siva P."/>
            <person name="Cullis J."/>
            <person name="Levesque C.A."/>
            <person name="Hambleton S."/>
        </authorList>
    </citation>
    <scope>NUCLEOTIDE SEQUENCE</scope>
    <source>
        <strain evidence="8">DAOMC 236426</strain>
    </source>
</reference>
<feature type="transmembrane region" description="Helical" evidence="7">
    <location>
        <begin position="543"/>
        <end position="562"/>
    </location>
</feature>
<dbReference type="GO" id="GO:0022857">
    <property type="term" value="F:transmembrane transporter activity"/>
    <property type="evidence" value="ECO:0007669"/>
    <property type="project" value="InterPro"/>
</dbReference>
<gene>
    <name evidence="8" type="ORF">A4X06_0g4171</name>
</gene>
<feature type="transmembrane region" description="Helical" evidence="7">
    <location>
        <begin position="443"/>
        <end position="467"/>
    </location>
</feature>
<evidence type="ECO:0000256" key="5">
    <source>
        <dbReference type="ARBA" id="ARBA00023136"/>
    </source>
</evidence>
<dbReference type="InterPro" id="IPR002293">
    <property type="entry name" value="AA/rel_permease1"/>
</dbReference>
<dbReference type="AlphaFoldDB" id="A0A8X7MT83"/>
<proteinExistence type="predicted"/>
<keyword evidence="5 7" id="KW-0472">Membrane</keyword>
<evidence type="ECO:0000256" key="4">
    <source>
        <dbReference type="ARBA" id="ARBA00022989"/>
    </source>
</evidence>
<feature type="compositionally biased region" description="Basic and acidic residues" evidence="6">
    <location>
        <begin position="41"/>
        <end position="51"/>
    </location>
</feature>
<keyword evidence="9" id="KW-1185">Reference proteome</keyword>
<evidence type="ECO:0000256" key="1">
    <source>
        <dbReference type="ARBA" id="ARBA00004141"/>
    </source>
</evidence>
<feature type="transmembrane region" description="Helical" evidence="7">
    <location>
        <begin position="364"/>
        <end position="386"/>
    </location>
</feature>
<dbReference type="PANTHER" id="PTHR45649:SF14">
    <property type="entry name" value="GABA PERMEASE"/>
    <property type="match status" value="1"/>
</dbReference>
<evidence type="ECO:0000313" key="8">
    <source>
        <dbReference type="EMBL" id="KAE8247818.1"/>
    </source>
</evidence>
<feature type="transmembrane region" description="Helical" evidence="7">
    <location>
        <begin position="110"/>
        <end position="137"/>
    </location>
</feature>
<evidence type="ECO:0000256" key="3">
    <source>
        <dbReference type="ARBA" id="ARBA00022692"/>
    </source>
</evidence>
<feature type="transmembrane region" description="Helical" evidence="7">
    <location>
        <begin position="204"/>
        <end position="225"/>
    </location>
</feature>
<feature type="region of interest" description="Disordered" evidence="6">
    <location>
        <begin position="29"/>
        <end position="70"/>
    </location>
</feature>
<reference evidence="8" key="2">
    <citation type="journal article" date="2019" name="IMA Fungus">
        <title>Genome sequencing and comparison of five Tilletia species to identify candidate genes for the detection of regulated species infecting wheat.</title>
        <authorList>
            <person name="Nguyen H.D.T."/>
            <person name="Sultana T."/>
            <person name="Kesanakurti P."/>
            <person name="Hambleton S."/>
        </authorList>
    </citation>
    <scope>NUCLEOTIDE SEQUENCE</scope>
    <source>
        <strain evidence="8">DAOMC 236426</strain>
    </source>
</reference>
<organism evidence="8 9">
    <name type="scientific">Tilletia controversa</name>
    <name type="common">dwarf bunt fungus</name>
    <dbReference type="NCBI Taxonomy" id="13291"/>
    <lineage>
        <taxon>Eukaryota</taxon>
        <taxon>Fungi</taxon>
        <taxon>Dikarya</taxon>
        <taxon>Basidiomycota</taxon>
        <taxon>Ustilaginomycotina</taxon>
        <taxon>Exobasidiomycetes</taxon>
        <taxon>Tilletiales</taxon>
        <taxon>Tilletiaceae</taxon>
        <taxon>Tilletia</taxon>
    </lineage>
</organism>
<feature type="transmembrane region" description="Helical" evidence="7">
    <location>
        <begin position="79"/>
        <end position="103"/>
    </location>
</feature>
<dbReference type="PANTHER" id="PTHR45649">
    <property type="entry name" value="AMINO-ACID PERMEASE BAT1"/>
    <property type="match status" value="1"/>
</dbReference>
<evidence type="ECO:0000313" key="9">
    <source>
        <dbReference type="Proteomes" id="UP000077684"/>
    </source>
</evidence>
<dbReference type="Pfam" id="PF13520">
    <property type="entry name" value="AA_permease_2"/>
    <property type="match status" value="1"/>
</dbReference>
<accession>A0A8X7MT83</accession>
<evidence type="ECO:0000256" key="6">
    <source>
        <dbReference type="SAM" id="MobiDB-lite"/>
    </source>
</evidence>
<keyword evidence="3 7" id="KW-0812">Transmembrane</keyword>
<protein>
    <recommendedName>
        <fullName evidence="10">Choline transport protein</fullName>
    </recommendedName>
</protein>
<sequence>MPELDDIRASAAGGRTRAWATRDALVNRKGMSSSTTANGADSKDIRSDDKPTVTQGEYDDGAATHSSRAAHPTQRFSPLAIVGLAYSILNSWVAMAGSLSVVLPSGGPSAMLWGLIVSTIGTFCITATMAEVAAVWVSPGGPYHHAYLLAPPRYKRSLSFVAGWSNTAGWWAITATACSIAGQYVTGIISLLNPGYVLQRWHQFLVYVVWSVGAWTINVFGSMLLDPLNRFSIFWSMAGALVICVVCLARTGTGPSRFQSGDFVFRQLVNRTGYPNGVAWMLGLLQSDFGLTASDGVLHIVEEMPRPHINAPRAMLLAVAIGASSSFIVLIVLLFVLTDLDAVIESGSGPLLQIIYQATRNSGAAVTLLMFPLISMGIAATGQLCAASRQTHTFAMDGGLPFSRFLSREASPRLGGVPWTALSLTTALVIIFGFVYLGSSSALNAILSSSVVTLEVSYAIPAALLLIRGRGVLDADLDEALTTDSDVGAVLAKERSQRGRKRRHFNLGPFGYAVNFGAVIFCVVTIVFFLLPPEVPVTASNMNYTSVVVALVMGAAGLTWIINGNEFEGPTGLRETLSKLNARTGMHQADAVADASSSAGEKGEGR</sequence>
<dbReference type="Gene3D" id="1.20.1740.10">
    <property type="entry name" value="Amino acid/polyamine transporter I"/>
    <property type="match status" value="1"/>
</dbReference>